<dbReference type="EMBL" id="PVXP01000015">
    <property type="protein sequence ID" value="PRR85535.1"/>
    <property type="molecule type" value="Genomic_DNA"/>
</dbReference>
<name>A0A2T0BNW2_9CLOT</name>
<proteinExistence type="predicted"/>
<dbReference type="RefSeq" id="WP_106009049.1">
    <property type="nucleotide sequence ID" value="NZ_PVXP01000015.1"/>
</dbReference>
<comment type="caution">
    <text evidence="1">The sequence shown here is derived from an EMBL/GenBank/DDBJ whole genome shotgun (WGS) entry which is preliminary data.</text>
</comment>
<reference evidence="1 2" key="1">
    <citation type="submission" date="2018-03" db="EMBL/GenBank/DDBJ databases">
        <title>Genome sequence of Clostridium luticellarii DSM 29923.</title>
        <authorList>
            <person name="Poehlein A."/>
            <person name="Daniel R."/>
        </authorList>
    </citation>
    <scope>NUCLEOTIDE SEQUENCE [LARGE SCALE GENOMIC DNA]</scope>
    <source>
        <strain evidence="1 2">DSM 29923</strain>
    </source>
</reference>
<dbReference type="AlphaFoldDB" id="A0A2T0BNW2"/>
<gene>
    <name evidence="1" type="ORF">CLLU_14560</name>
</gene>
<dbReference type="OrthoDB" id="9918530at2"/>
<dbReference type="Proteomes" id="UP000237798">
    <property type="component" value="Unassembled WGS sequence"/>
</dbReference>
<organism evidence="1 2">
    <name type="scientific">Clostridium luticellarii</name>
    <dbReference type="NCBI Taxonomy" id="1691940"/>
    <lineage>
        <taxon>Bacteria</taxon>
        <taxon>Bacillati</taxon>
        <taxon>Bacillota</taxon>
        <taxon>Clostridia</taxon>
        <taxon>Eubacteriales</taxon>
        <taxon>Clostridiaceae</taxon>
        <taxon>Clostridium</taxon>
    </lineage>
</organism>
<protein>
    <submittedName>
        <fullName evidence="1">Uncharacterized protein</fullName>
    </submittedName>
</protein>
<evidence type="ECO:0000313" key="2">
    <source>
        <dbReference type="Proteomes" id="UP000237798"/>
    </source>
</evidence>
<sequence>MKKKIPIKIVIGKTYKNFADNWRTVLAVTESSTGVKVTYEDGTGLPRTCEIDTFRQWIKKNYY</sequence>
<accession>A0A2T0BNW2</accession>
<evidence type="ECO:0000313" key="1">
    <source>
        <dbReference type="EMBL" id="PRR85535.1"/>
    </source>
</evidence>
<keyword evidence="2" id="KW-1185">Reference proteome</keyword>